<name>A0AAD0AKV7_9FUSO</name>
<gene>
    <name evidence="1" type="ORF">CTM74_05375</name>
</gene>
<dbReference type="RefSeq" id="WP_099987306.1">
    <property type="nucleotide sequence ID" value="NZ_CP024700.1"/>
</dbReference>
<organism evidence="1 2">
    <name type="scientific">Fusobacterium pseudoperiodonticum</name>
    <dbReference type="NCBI Taxonomy" id="2663009"/>
    <lineage>
        <taxon>Bacteria</taxon>
        <taxon>Fusobacteriati</taxon>
        <taxon>Fusobacteriota</taxon>
        <taxon>Fusobacteriia</taxon>
        <taxon>Fusobacteriales</taxon>
        <taxon>Fusobacteriaceae</taxon>
        <taxon>Fusobacterium</taxon>
    </lineage>
</organism>
<evidence type="ECO:0000313" key="1">
    <source>
        <dbReference type="EMBL" id="ATV61305.1"/>
    </source>
</evidence>
<protein>
    <recommendedName>
        <fullName evidence="3">Lipoprotein</fullName>
    </recommendedName>
</protein>
<dbReference type="AlphaFoldDB" id="A0AAD0AKV7"/>
<reference evidence="1 2" key="1">
    <citation type="submission" date="2017-11" db="EMBL/GenBank/DDBJ databases">
        <title>Genome sequencing of Fusobacterium periodonticum KCOM 1263.</title>
        <authorList>
            <person name="Kook J.-K."/>
            <person name="Park S.-N."/>
            <person name="Lim Y.K."/>
        </authorList>
    </citation>
    <scope>NUCLEOTIDE SEQUENCE [LARGE SCALE GENOMIC DNA]</scope>
    <source>
        <strain evidence="1 2">KCOM 1263</strain>
    </source>
</reference>
<evidence type="ECO:0008006" key="3">
    <source>
        <dbReference type="Google" id="ProtNLM"/>
    </source>
</evidence>
<dbReference type="Proteomes" id="UP000228552">
    <property type="component" value="Chromosome"/>
</dbReference>
<accession>A0AAD0AKV7</accession>
<dbReference type="PROSITE" id="PS51257">
    <property type="entry name" value="PROKAR_LIPOPROTEIN"/>
    <property type="match status" value="1"/>
</dbReference>
<dbReference type="EMBL" id="CP024700">
    <property type="protein sequence ID" value="ATV61305.1"/>
    <property type="molecule type" value="Genomic_DNA"/>
</dbReference>
<keyword evidence="2" id="KW-1185">Reference proteome</keyword>
<sequence length="174" mass="20498">MKKILLIILLFILTGCTVIQYSYYPKPLNNINADYKEYVYISTYLEKSLDEKSLIEHISVYDKRNSGMNKHYIKILSPTVKVIYNNKKYIVNVDRKYRYTISLLEQNIKINNDFTMYIGKVELDNGKIIDIPPLKFEKNIKIEKYSGLDDAFSKGVPRKETFNGTVKDYKKQKK</sequence>
<evidence type="ECO:0000313" key="2">
    <source>
        <dbReference type="Proteomes" id="UP000228552"/>
    </source>
</evidence>
<proteinExistence type="predicted"/>